<dbReference type="EMBL" id="FOVW01000003">
    <property type="protein sequence ID" value="SFO00275.1"/>
    <property type="molecule type" value="Genomic_DNA"/>
</dbReference>
<name>A0A1I5DLX1_9BACT</name>
<organism evidence="1 2">
    <name type="scientific">Algoriphagus ornithinivorans</name>
    <dbReference type="NCBI Taxonomy" id="226506"/>
    <lineage>
        <taxon>Bacteria</taxon>
        <taxon>Pseudomonadati</taxon>
        <taxon>Bacteroidota</taxon>
        <taxon>Cytophagia</taxon>
        <taxon>Cytophagales</taxon>
        <taxon>Cyclobacteriaceae</taxon>
        <taxon>Algoriphagus</taxon>
    </lineage>
</organism>
<reference evidence="2" key="1">
    <citation type="submission" date="2016-10" db="EMBL/GenBank/DDBJ databases">
        <authorList>
            <person name="Varghese N."/>
            <person name="Submissions S."/>
        </authorList>
    </citation>
    <scope>NUCLEOTIDE SEQUENCE [LARGE SCALE GENOMIC DNA]</scope>
    <source>
        <strain evidence="2">DSM 15282</strain>
    </source>
</reference>
<dbReference type="Proteomes" id="UP000199564">
    <property type="component" value="Unassembled WGS sequence"/>
</dbReference>
<protein>
    <submittedName>
        <fullName evidence="1">Uncharacterized conserved protein, contains NRDE domain</fullName>
    </submittedName>
</protein>
<dbReference type="AlphaFoldDB" id="A0A1I5DLX1"/>
<gene>
    <name evidence="1" type="ORF">SAMN04488519_10373</name>
</gene>
<dbReference type="PANTHER" id="PTHR17985">
    <property type="entry name" value="SER/THR-RICH PROTEIN T10 IN DGCR REGION"/>
    <property type="match status" value="1"/>
</dbReference>
<keyword evidence="2" id="KW-1185">Reference proteome</keyword>
<sequence length="255" mass="29245">MCLVAFSWQNHSEYPLVISANRDEFFERPTAPLQLWENDFIAGKDLRGGGTWMGFHLNGRWSFLTNYRDFRKMGYGEISRGKLVQDFLEDSISPKDYLKEIEKEKNRYEGFNLLVSDGKELFYFSNFGNGIQEVEPGIHGLSNGLLNDPWPKTELAKKQLKETLEQDPSNSKLLQILKSKQTYPLEKLPDTGAPKDLEIALSAQLIRANGNYGTRSASSVLWNKNNLISIQERTFDWDESKFKDASAQIQTYLSI</sequence>
<dbReference type="STRING" id="226506.SAMN04488519_10373"/>
<dbReference type="InterPro" id="IPR008551">
    <property type="entry name" value="TANGO2"/>
</dbReference>
<dbReference type="Pfam" id="PF05742">
    <property type="entry name" value="TANGO2"/>
    <property type="match status" value="1"/>
</dbReference>
<evidence type="ECO:0000313" key="1">
    <source>
        <dbReference type="EMBL" id="SFO00275.1"/>
    </source>
</evidence>
<dbReference type="RefSeq" id="WP_091651175.1">
    <property type="nucleotide sequence ID" value="NZ_FOVW01000003.1"/>
</dbReference>
<accession>A0A1I5DLX1</accession>
<proteinExistence type="predicted"/>
<dbReference type="PANTHER" id="PTHR17985:SF8">
    <property type="entry name" value="TRANSPORT AND GOLGI ORGANIZATION PROTEIN 2 HOMOLOG"/>
    <property type="match status" value="1"/>
</dbReference>
<evidence type="ECO:0000313" key="2">
    <source>
        <dbReference type="Proteomes" id="UP000199564"/>
    </source>
</evidence>